<dbReference type="Proteomes" id="UP000621386">
    <property type="component" value="Unassembled WGS sequence"/>
</dbReference>
<dbReference type="RefSeq" id="WP_201822311.1">
    <property type="nucleotide sequence ID" value="NZ_JAERRH010000010.1"/>
</dbReference>
<name>A0ABS1P6W2_9ACTN</name>
<organism evidence="1 2">
    <name type="scientific">Streptomyces musisoli</name>
    <dbReference type="NCBI Taxonomy" id="2802280"/>
    <lineage>
        <taxon>Bacteria</taxon>
        <taxon>Bacillati</taxon>
        <taxon>Actinomycetota</taxon>
        <taxon>Actinomycetes</taxon>
        <taxon>Kitasatosporales</taxon>
        <taxon>Streptomycetaceae</taxon>
        <taxon>Streptomyces</taxon>
    </lineage>
</organism>
<evidence type="ECO:0000313" key="1">
    <source>
        <dbReference type="EMBL" id="MBL1108028.1"/>
    </source>
</evidence>
<gene>
    <name evidence="1" type="ORF">JK361_26145</name>
</gene>
<dbReference type="EMBL" id="JAERRH010000010">
    <property type="protein sequence ID" value="MBL1108028.1"/>
    <property type="molecule type" value="Genomic_DNA"/>
</dbReference>
<sequence length="98" mass="10971">MTAYSTAYQALTSGRALRPGEAAQLLANLRKETGDELADAIEQQLSDKYRRTDTDTDGDFRRKRRQYGAAMRVINTIRHLAAAPVQPTIPNPRHRSTS</sequence>
<proteinExistence type="predicted"/>
<evidence type="ECO:0008006" key="3">
    <source>
        <dbReference type="Google" id="ProtNLM"/>
    </source>
</evidence>
<evidence type="ECO:0000313" key="2">
    <source>
        <dbReference type="Proteomes" id="UP000621386"/>
    </source>
</evidence>
<comment type="caution">
    <text evidence="1">The sequence shown here is derived from an EMBL/GenBank/DDBJ whole genome shotgun (WGS) entry which is preliminary data.</text>
</comment>
<keyword evidence="2" id="KW-1185">Reference proteome</keyword>
<protein>
    <recommendedName>
        <fullName evidence="3">Transposase</fullName>
    </recommendedName>
</protein>
<reference evidence="1 2" key="1">
    <citation type="submission" date="2021-01" db="EMBL/GenBank/DDBJ databases">
        <title>WGS of actinomycetes isolated from Thailand.</title>
        <authorList>
            <person name="Thawai C."/>
        </authorList>
    </citation>
    <scope>NUCLEOTIDE SEQUENCE [LARGE SCALE GENOMIC DNA]</scope>
    <source>
        <strain evidence="1 2">CH5-8</strain>
    </source>
</reference>
<accession>A0ABS1P6W2</accession>